<dbReference type="EMBL" id="CWQJ01000021">
    <property type="protein sequence ID" value="CSC54618.1"/>
    <property type="molecule type" value="Genomic_DNA"/>
</dbReference>
<proteinExistence type="predicted"/>
<dbReference type="Proteomes" id="UP000046067">
    <property type="component" value="Unassembled WGS sequence"/>
</dbReference>
<name>A0A655YXF8_VIBCL</name>
<reference evidence="1 2" key="1">
    <citation type="submission" date="2015-07" db="EMBL/GenBank/DDBJ databases">
        <authorList>
            <consortium name="Pathogen Informatics"/>
        </authorList>
    </citation>
    <scope>NUCLEOTIDE SEQUENCE [LARGE SCALE GENOMIC DNA]</scope>
    <source>
        <strain evidence="1 2">A325</strain>
    </source>
</reference>
<evidence type="ECO:0000313" key="2">
    <source>
        <dbReference type="Proteomes" id="UP000046067"/>
    </source>
</evidence>
<sequence length="36" mass="4067">MAPLPPPDESNTLDKASELRALKLSKQKEKMVLNSW</sequence>
<dbReference type="AlphaFoldDB" id="A0A655YXF8"/>
<accession>A0A655YXF8</accession>
<protein>
    <submittedName>
        <fullName evidence="1">Uncharacterized protein</fullName>
    </submittedName>
</protein>
<evidence type="ECO:0000313" key="1">
    <source>
        <dbReference type="EMBL" id="CSC54618.1"/>
    </source>
</evidence>
<gene>
    <name evidence="1" type="ORF">ERS013201_02884</name>
</gene>
<organism evidence="1 2">
    <name type="scientific">Vibrio cholerae</name>
    <dbReference type="NCBI Taxonomy" id="666"/>
    <lineage>
        <taxon>Bacteria</taxon>
        <taxon>Pseudomonadati</taxon>
        <taxon>Pseudomonadota</taxon>
        <taxon>Gammaproteobacteria</taxon>
        <taxon>Vibrionales</taxon>
        <taxon>Vibrionaceae</taxon>
        <taxon>Vibrio</taxon>
    </lineage>
</organism>